<dbReference type="KEGG" id="bmx:BMS_1191"/>
<reference evidence="3" key="1">
    <citation type="journal article" date="2013" name="ISME J.">
        <title>A small predatory core genome in the divergent marine Bacteriovorax marinus SJ and the terrestrial Bdellovibrio bacteriovorus.</title>
        <authorList>
            <person name="Crossman L.C."/>
            <person name="Chen H."/>
            <person name="Cerdeno-Tarraga A.M."/>
            <person name="Brooks K."/>
            <person name="Quail M.A."/>
            <person name="Pineiro S.A."/>
            <person name="Hobley L."/>
            <person name="Sockett R.E."/>
            <person name="Bentley S.D."/>
            <person name="Parkhill J."/>
            <person name="Williams H.N."/>
            <person name="Stine O.C."/>
        </authorList>
    </citation>
    <scope>NUCLEOTIDE SEQUENCE [LARGE SCALE GENOMIC DNA]</scope>
    <source>
        <strain evidence="3">ATCC BAA-682 / DSM 15412 / SJ</strain>
    </source>
</reference>
<dbReference type="Proteomes" id="UP000008963">
    <property type="component" value="Chromosome"/>
</dbReference>
<protein>
    <submittedName>
        <fullName evidence="2">Uncharacterized protein</fullName>
    </submittedName>
</protein>
<dbReference type="EMBL" id="FQ312005">
    <property type="protein sequence ID" value="CBW26069.1"/>
    <property type="molecule type" value="Genomic_DNA"/>
</dbReference>
<evidence type="ECO:0000313" key="2">
    <source>
        <dbReference type="EMBL" id="CBW26069.1"/>
    </source>
</evidence>
<keyword evidence="3" id="KW-1185">Reference proteome</keyword>
<dbReference type="STRING" id="862908.BMS_1191"/>
<sequence length="392" mass="45499">MLEDAMAKKKLKSGFQLDGIAPNILLKHVENTAPFLFKGELDTSGKERSYLEKLRFYKKNLKQLSNINLTEYFHICLAAHWSTAGTFVPTDVDNQIREGLWRHKDIKKHIEKMARLTIESWSWDYSQVTNRKSYNRVNDQVMSTHEGTWLSVAIGAFCALTKYKEEKLAKEVAEVILAEIEKEEKLMLQLREDRDHINFLRAAPLMAHNFGDLDRVMVQWEMNIDDPFCKKIFKLGHELNDSYDPILVYTGKVNKAFSSKENHRHMSMRQPKCLRKSSDFLIPVGPFMDQWGETLGKSQKLTLEEKAEIACAFFDGYKRQDQAFGYCRAHGAMIRELENGLDDLTPFMAFDLVHELKNSKFSEIAMRPLEEFEAEYIKALDEFQCPVTGIKF</sequence>
<organism evidence="2 3">
    <name type="scientific">Halobacteriovorax marinus (strain ATCC BAA-682 / DSM 15412 / SJ)</name>
    <name type="common">Bacteriovorax marinus</name>
    <dbReference type="NCBI Taxonomy" id="862908"/>
    <lineage>
        <taxon>Bacteria</taxon>
        <taxon>Pseudomonadati</taxon>
        <taxon>Bdellovibrionota</taxon>
        <taxon>Bacteriovoracia</taxon>
        <taxon>Bacteriovoracales</taxon>
        <taxon>Halobacteriovoraceae</taxon>
        <taxon>Halobacteriovorax</taxon>
    </lineage>
</organism>
<evidence type="ECO:0000313" key="3">
    <source>
        <dbReference type="Proteomes" id="UP000008963"/>
    </source>
</evidence>
<keyword evidence="1" id="KW-0175">Coiled coil</keyword>
<evidence type="ECO:0000256" key="1">
    <source>
        <dbReference type="SAM" id="Coils"/>
    </source>
</evidence>
<proteinExistence type="predicted"/>
<accession>E1WYX2</accession>
<dbReference type="PATRIC" id="fig|862908.3.peg.1134"/>
<name>E1WYX2_HALMS</name>
<dbReference type="eggNOG" id="ENOG50341IR">
    <property type="taxonomic scope" value="Bacteria"/>
</dbReference>
<dbReference type="AlphaFoldDB" id="E1WYX2"/>
<dbReference type="HOGENOM" id="CLU_703514_0_0_7"/>
<gene>
    <name evidence="2" type="ordered locus">BMS_1191</name>
</gene>
<feature type="coiled-coil region" evidence="1">
    <location>
        <begin position="163"/>
        <end position="193"/>
    </location>
</feature>